<evidence type="ECO:0000256" key="6">
    <source>
        <dbReference type="ARBA" id="ARBA00023136"/>
    </source>
</evidence>
<proteinExistence type="inferred from homology"/>
<dbReference type="Pfam" id="PF00420">
    <property type="entry name" value="Oxidored_q2"/>
    <property type="match status" value="1"/>
</dbReference>
<keyword evidence="3" id="KW-1003">Cell membrane</keyword>
<dbReference type="EMBL" id="CP071793">
    <property type="protein sequence ID" value="QTD49941.1"/>
    <property type="molecule type" value="Genomic_DNA"/>
</dbReference>
<keyword evidence="6 7" id="KW-0472">Membrane</keyword>
<dbReference type="PANTHER" id="PTHR34583">
    <property type="entry name" value="ANTIPORTER SUBUNIT MNHC2-RELATED"/>
    <property type="match status" value="1"/>
</dbReference>
<evidence type="ECO:0000256" key="2">
    <source>
        <dbReference type="ARBA" id="ARBA00010388"/>
    </source>
</evidence>
<feature type="transmembrane region" description="Helical" evidence="7">
    <location>
        <begin position="75"/>
        <end position="95"/>
    </location>
</feature>
<organism evidence="8 9">
    <name type="scientific">Sulfidibacter corallicola</name>
    <dbReference type="NCBI Taxonomy" id="2818388"/>
    <lineage>
        <taxon>Bacteria</taxon>
        <taxon>Pseudomonadati</taxon>
        <taxon>Acidobacteriota</taxon>
        <taxon>Holophagae</taxon>
        <taxon>Acanthopleuribacterales</taxon>
        <taxon>Acanthopleuribacteraceae</taxon>
        <taxon>Sulfidibacter</taxon>
    </lineage>
</organism>
<evidence type="ECO:0000256" key="7">
    <source>
        <dbReference type="SAM" id="Phobius"/>
    </source>
</evidence>
<dbReference type="KEGG" id="scor:J3U87_30535"/>
<comment type="similarity">
    <text evidence="2">Belongs to the CPA3 antiporters (TC 2.A.63) subunit C family.</text>
</comment>
<feature type="transmembrane region" description="Helical" evidence="7">
    <location>
        <begin position="28"/>
        <end position="49"/>
    </location>
</feature>
<name>A0A8A4TM39_SULCO</name>
<feature type="transmembrane region" description="Helical" evidence="7">
    <location>
        <begin position="6"/>
        <end position="21"/>
    </location>
</feature>
<dbReference type="Gene3D" id="1.10.287.3510">
    <property type="match status" value="1"/>
</dbReference>
<dbReference type="RefSeq" id="WP_237379572.1">
    <property type="nucleotide sequence ID" value="NZ_CP071793.1"/>
</dbReference>
<accession>A0A8A4TM39</accession>
<evidence type="ECO:0000256" key="3">
    <source>
        <dbReference type="ARBA" id="ARBA00022475"/>
    </source>
</evidence>
<evidence type="ECO:0000256" key="4">
    <source>
        <dbReference type="ARBA" id="ARBA00022692"/>
    </source>
</evidence>
<reference evidence="8" key="1">
    <citation type="submission" date="2021-03" db="EMBL/GenBank/DDBJ databases">
        <title>Acanthopleuribacteraceae sp. M133.</title>
        <authorList>
            <person name="Wang G."/>
        </authorList>
    </citation>
    <scope>NUCLEOTIDE SEQUENCE</scope>
    <source>
        <strain evidence="8">M133</strain>
    </source>
</reference>
<evidence type="ECO:0000313" key="9">
    <source>
        <dbReference type="Proteomes" id="UP000663929"/>
    </source>
</evidence>
<protein>
    <submittedName>
        <fullName evidence="8">NADH-quinone oxidoreductase subunit K</fullName>
    </submittedName>
</protein>
<evidence type="ECO:0000313" key="8">
    <source>
        <dbReference type="EMBL" id="QTD49941.1"/>
    </source>
</evidence>
<dbReference type="AlphaFoldDB" id="A0A8A4TM39"/>
<dbReference type="GO" id="GO:0005886">
    <property type="term" value="C:plasma membrane"/>
    <property type="evidence" value="ECO:0007669"/>
    <property type="project" value="UniProtKB-SubCell"/>
</dbReference>
<comment type="subcellular location">
    <subcellularLocation>
        <location evidence="1">Cell membrane</location>
        <topology evidence="1">Multi-pass membrane protein</topology>
    </subcellularLocation>
</comment>
<dbReference type="InterPro" id="IPR039428">
    <property type="entry name" value="NUOK/Mnh_C1-like"/>
</dbReference>
<dbReference type="PANTHER" id="PTHR34583:SF2">
    <property type="entry name" value="ANTIPORTER SUBUNIT MNHC2-RELATED"/>
    <property type="match status" value="1"/>
</dbReference>
<keyword evidence="4 7" id="KW-0812">Transmembrane</keyword>
<dbReference type="InterPro" id="IPR050601">
    <property type="entry name" value="CPA3_antiporter_subunitC"/>
</dbReference>
<gene>
    <name evidence="8" type="ORF">J3U87_30535</name>
</gene>
<sequence>MEWFWAIIVGALFATAIFQLLRRNLAKLAIGLILLSNAANLLIFSSAGLTRGKPPMVPEGVETLAAGHADPLPQALILTAIVISFGVIAFFLALLRLASQRLGITDLEELKE</sequence>
<evidence type="ECO:0000256" key="1">
    <source>
        <dbReference type="ARBA" id="ARBA00004651"/>
    </source>
</evidence>
<keyword evidence="9" id="KW-1185">Reference proteome</keyword>
<dbReference type="Proteomes" id="UP000663929">
    <property type="component" value="Chromosome"/>
</dbReference>
<keyword evidence="5 7" id="KW-1133">Transmembrane helix</keyword>
<evidence type="ECO:0000256" key="5">
    <source>
        <dbReference type="ARBA" id="ARBA00022989"/>
    </source>
</evidence>